<organism evidence="11 12">
    <name type="scientific">Halalkalibacter akibai (strain ATCC 43226 / DSM 21942 / CIP 109018 / JCM 9157 / 1139)</name>
    <name type="common">Bacillus akibai</name>
    <dbReference type="NCBI Taxonomy" id="1236973"/>
    <lineage>
        <taxon>Bacteria</taxon>
        <taxon>Bacillati</taxon>
        <taxon>Bacillota</taxon>
        <taxon>Bacilli</taxon>
        <taxon>Bacillales</taxon>
        <taxon>Bacillaceae</taxon>
        <taxon>Halalkalibacter</taxon>
    </lineage>
</organism>
<dbReference type="Gene3D" id="1.10.3720.10">
    <property type="entry name" value="MetI-like"/>
    <property type="match status" value="1"/>
</dbReference>
<feature type="transmembrane region" description="Helical" evidence="9">
    <location>
        <begin position="186"/>
        <end position="208"/>
    </location>
</feature>
<comment type="similarity">
    <text evidence="2">Belongs to the binding-protein-dependent transport system permease family. MalFG subfamily.</text>
</comment>
<evidence type="ECO:0000256" key="8">
    <source>
        <dbReference type="ARBA" id="ARBA00023136"/>
    </source>
</evidence>
<feature type="transmembrane region" description="Helical" evidence="9">
    <location>
        <begin position="111"/>
        <end position="133"/>
    </location>
</feature>
<keyword evidence="8 9" id="KW-0472">Membrane</keyword>
<evidence type="ECO:0000256" key="7">
    <source>
        <dbReference type="ARBA" id="ARBA00022989"/>
    </source>
</evidence>
<keyword evidence="4" id="KW-1003">Cell membrane</keyword>
<dbReference type="PANTHER" id="PTHR32243:SF50">
    <property type="entry name" value="MALTOSE_MALTODEXTRIN TRANSPORT SYSTEM PERMEASE PROTEIN MALG"/>
    <property type="match status" value="1"/>
</dbReference>
<feature type="transmembrane region" description="Helical" evidence="9">
    <location>
        <begin position="78"/>
        <end position="99"/>
    </location>
</feature>
<comment type="caution">
    <text evidence="11">The sequence shown here is derived from an EMBL/GenBank/DDBJ whole genome shotgun (WGS) entry which is preliminary data.</text>
</comment>
<keyword evidence="5" id="KW-0762">Sugar transport</keyword>
<proteinExistence type="inferred from homology"/>
<dbReference type="Pfam" id="PF00528">
    <property type="entry name" value="BPD_transp_1"/>
    <property type="match status" value="1"/>
</dbReference>
<keyword evidence="3 9" id="KW-0813">Transport</keyword>
<reference evidence="11 12" key="1">
    <citation type="journal article" date="2014" name="Genome Announc.">
        <title>Draft Genome Sequences of Three Alkaliphilic Bacillus Strains, Bacillus wakoensis JCM 9140T, Bacillus akibai JCM 9157T, and Bacillus hemicellulosilyticus JCM 9152T.</title>
        <authorList>
            <person name="Yuki M."/>
            <person name="Oshima K."/>
            <person name="Suda W."/>
            <person name="Oshida Y."/>
            <person name="Kitamura K."/>
            <person name="Iida T."/>
            <person name="Hattori M."/>
            <person name="Ohkuma M."/>
        </authorList>
    </citation>
    <scope>NUCLEOTIDE SEQUENCE [LARGE SCALE GENOMIC DNA]</scope>
    <source>
        <strain evidence="11 12">JCM 9157</strain>
    </source>
</reference>
<dbReference type="InterPro" id="IPR035906">
    <property type="entry name" value="MetI-like_sf"/>
</dbReference>
<dbReference type="AlphaFoldDB" id="W4QUG9"/>
<keyword evidence="6 9" id="KW-0812">Transmembrane</keyword>
<evidence type="ECO:0000256" key="1">
    <source>
        <dbReference type="ARBA" id="ARBA00004651"/>
    </source>
</evidence>
<keyword evidence="7 9" id="KW-1133">Transmembrane helix</keyword>
<evidence type="ECO:0000256" key="9">
    <source>
        <dbReference type="RuleBase" id="RU363032"/>
    </source>
</evidence>
<dbReference type="PANTHER" id="PTHR32243">
    <property type="entry name" value="MALTOSE TRANSPORT SYSTEM PERMEASE-RELATED"/>
    <property type="match status" value="1"/>
</dbReference>
<dbReference type="GO" id="GO:0015423">
    <property type="term" value="F:ABC-type maltose transporter activity"/>
    <property type="evidence" value="ECO:0007669"/>
    <property type="project" value="TreeGrafter"/>
</dbReference>
<dbReference type="GO" id="GO:0042956">
    <property type="term" value="P:maltodextrin transmembrane transport"/>
    <property type="evidence" value="ECO:0007669"/>
    <property type="project" value="TreeGrafter"/>
</dbReference>
<dbReference type="Proteomes" id="UP000018896">
    <property type="component" value="Unassembled WGS sequence"/>
</dbReference>
<dbReference type="EMBL" id="BAUV01000016">
    <property type="protein sequence ID" value="GAE35263.1"/>
    <property type="molecule type" value="Genomic_DNA"/>
</dbReference>
<feature type="transmembrane region" description="Helical" evidence="9">
    <location>
        <begin position="12"/>
        <end position="34"/>
    </location>
</feature>
<feature type="domain" description="ABC transmembrane type-1" evidence="10">
    <location>
        <begin position="74"/>
        <end position="266"/>
    </location>
</feature>
<evidence type="ECO:0000256" key="5">
    <source>
        <dbReference type="ARBA" id="ARBA00022597"/>
    </source>
</evidence>
<dbReference type="PROSITE" id="PS50928">
    <property type="entry name" value="ABC_TM1"/>
    <property type="match status" value="1"/>
</dbReference>
<feature type="transmembrane region" description="Helical" evidence="9">
    <location>
        <begin position="245"/>
        <end position="266"/>
    </location>
</feature>
<dbReference type="eggNOG" id="COG3833">
    <property type="taxonomic scope" value="Bacteria"/>
</dbReference>
<feature type="transmembrane region" description="Helical" evidence="9">
    <location>
        <begin position="145"/>
        <end position="165"/>
    </location>
</feature>
<accession>W4QUG9</accession>
<evidence type="ECO:0000256" key="6">
    <source>
        <dbReference type="ARBA" id="ARBA00022692"/>
    </source>
</evidence>
<name>W4QUG9_HALA3</name>
<comment type="subcellular location">
    <subcellularLocation>
        <location evidence="1 9">Cell membrane</location>
        <topology evidence="1 9">Multi-pass membrane protein</topology>
    </subcellularLocation>
</comment>
<dbReference type="CDD" id="cd06261">
    <property type="entry name" value="TM_PBP2"/>
    <property type="match status" value="1"/>
</dbReference>
<evidence type="ECO:0000313" key="12">
    <source>
        <dbReference type="Proteomes" id="UP000018896"/>
    </source>
</evidence>
<dbReference type="InterPro" id="IPR050901">
    <property type="entry name" value="BP-dep_ABC_trans_perm"/>
</dbReference>
<sequence>MFSTKVKRTINYIIVYTILVALAIICLFPVYFIFIGSVNPGSSLHSSQIFPSPADWNWGHYKALFEKHDYVTWYKNTMFIAVSNMAISTVFGVLSGYAFSKFRFKGKKQGLMAIIILQMFPTIMGMIAIYTLLGAFNLLDTHLGYILVLAAGSVAFNTWIVKGFFDGIPNSLMEAARIDGASNTDIFVRVMLPLAMPIIAFIAFNSFVGASMDFIMAEVILRSSSNWTLAQGLFTLVSGQANNNFTVFAAGAVLISIPLMVLFFVFQRYIVEGLTAGAEKAKFYRIGGIIV</sequence>
<evidence type="ECO:0000256" key="4">
    <source>
        <dbReference type="ARBA" id="ARBA00022475"/>
    </source>
</evidence>
<gene>
    <name evidence="11" type="ORF">JCM9157_2364</name>
</gene>
<protein>
    <submittedName>
        <fullName evidence="11">Maltose/maltodextrin ABC transporter</fullName>
    </submittedName>
</protein>
<evidence type="ECO:0000256" key="3">
    <source>
        <dbReference type="ARBA" id="ARBA00022448"/>
    </source>
</evidence>
<evidence type="ECO:0000259" key="10">
    <source>
        <dbReference type="PROSITE" id="PS50928"/>
    </source>
</evidence>
<dbReference type="GO" id="GO:0005886">
    <property type="term" value="C:plasma membrane"/>
    <property type="evidence" value="ECO:0007669"/>
    <property type="project" value="UniProtKB-SubCell"/>
</dbReference>
<keyword evidence="12" id="KW-1185">Reference proteome</keyword>
<dbReference type="SUPFAM" id="SSF161098">
    <property type="entry name" value="MetI-like"/>
    <property type="match status" value="1"/>
</dbReference>
<dbReference type="RefSeq" id="WP_235714917.1">
    <property type="nucleotide sequence ID" value="NZ_BAUV01000016.1"/>
</dbReference>
<dbReference type="InterPro" id="IPR000515">
    <property type="entry name" value="MetI-like"/>
</dbReference>
<dbReference type="STRING" id="1236973.JCM9157_2364"/>
<evidence type="ECO:0000256" key="2">
    <source>
        <dbReference type="ARBA" id="ARBA00009047"/>
    </source>
</evidence>
<evidence type="ECO:0000313" key="11">
    <source>
        <dbReference type="EMBL" id="GAE35263.1"/>
    </source>
</evidence>